<reference evidence="2" key="1">
    <citation type="submission" date="2025-08" db="UniProtKB">
        <authorList>
            <consortium name="RefSeq"/>
        </authorList>
    </citation>
    <scope>IDENTIFICATION</scope>
    <source>
        <tissue evidence="2">Gonad</tissue>
    </source>
</reference>
<keyword evidence="1" id="KW-1185">Reference proteome</keyword>
<accession>A0A6P4Z1D0</accession>
<gene>
    <name evidence="2" type="primary">LOC109470372</name>
</gene>
<protein>
    <submittedName>
        <fullName evidence="2">Uncharacterized protein LOC109470372</fullName>
    </submittedName>
</protein>
<dbReference type="InterPro" id="IPR004242">
    <property type="entry name" value="Transposase_21"/>
</dbReference>
<dbReference type="Proteomes" id="UP000515135">
    <property type="component" value="Unplaced"/>
</dbReference>
<evidence type="ECO:0000313" key="2">
    <source>
        <dbReference type="RefSeq" id="XP_019624867.1"/>
    </source>
</evidence>
<dbReference type="KEGG" id="bbel:109470372"/>
<dbReference type="Pfam" id="PF02992">
    <property type="entry name" value="Transposase_21"/>
    <property type="match status" value="1"/>
</dbReference>
<dbReference type="PANTHER" id="PTHR46579">
    <property type="entry name" value="F5/8 TYPE C DOMAIN-CONTAINING PROTEIN-RELATED"/>
    <property type="match status" value="1"/>
</dbReference>
<proteinExistence type="predicted"/>
<dbReference type="RefSeq" id="XP_019624867.1">
    <property type="nucleotide sequence ID" value="XM_019769308.1"/>
</dbReference>
<dbReference type="AlphaFoldDB" id="A0A6P4Z1D0"/>
<dbReference type="OrthoDB" id="6021814at2759"/>
<dbReference type="GeneID" id="109470372"/>
<organism evidence="1 2">
    <name type="scientific">Branchiostoma belcheri</name>
    <name type="common">Amphioxus</name>
    <dbReference type="NCBI Taxonomy" id="7741"/>
    <lineage>
        <taxon>Eukaryota</taxon>
        <taxon>Metazoa</taxon>
        <taxon>Chordata</taxon>
        <taxon>Cephalochordata</taxon>
        <taxon>Leptocardii</taxon>
        <taxon>Amphioxiformes</taxon>
        <taxon>Branchiostomatidae</taxon>
        <taxon>Branchiostoma</taxon>
    </lineage>
</organism>
<dbReference type="PANTHER" id="PTHR46579:SF2">
    <property type="entry name" value="C2H2-TYPE DOMAIN-CONTAINING PROTEIN"/>
    <property type="match status" value="1"/>
</dbReference>
<name>A0A6P4Z1D0_BRABE</name>
<evidence type="ECO:0000313" key="1">
    <source>
        <dbReference type="Proteomes" id="UP000515135"/>
    </source>
</evidence>
<sequence>MTDVYDGQVWKDFQHDNISGNPFLSEPIDLALMLNCDWYQPYKHSEYSVGVLYLVILNLPREERFKEENLIIVGLIPGPKEPKLDINTFLEPLVEELQDLWNGVLLRDNSSCGAHIYRAALVCLSSDIPAIRKCGGFVGHVALRGCSKCLKTFTRERFGTKADYSGADRTAWTPRVSSDHIHYAKMARRAKTKAAKKRLED</sequence>